<dbReference type="PANTHER" id="PTHR45913:SF5">
    <property type="entry name" value="GENERAL TRANSCRIPTION FACTOR II-I REPEAT DOMAIN-CONTAINING PROTEIN 2A-LIKE PROTEIN"/>
    <property type="match status" value="1"/>
</dbReference>
<gene>
    <name evidence="1" type="ORF">HJG59_007935</name>
</gene>
<sequence>MSTVVSCINFVKSGGFNSHQFKRLLKDLDSKHSDLVYHCEVRWLSCLNMLMRFYELRDEVKQFMEMKGKPVRELNDSKWLCDLAFMEDITKYLSELNVKLQDPNQLLSTLLSKVKSSEAKLRLWKVQLQRNNMVHFLTLERQSLLLPLKMLVKV</sequence>
<dbReference type="AlphaFoldDB" id="A0A7J8JVY7"/>
<evidence type="ECO:0000313" key="2">
    <source>
        <dbReference type="Proteomes" id="UP000550707"/>
    </source>
</evidence>
<accession>A0A7J8JVY7</accession>
<name>A0A7J8JVY7_MOLMO</name>
<proteinExistence type="predicted"/>
<dbReference type="Proteomes" id="UP000550707">
    <property type="component" value="Unassembled WGS sequence"/>
</dbReference>
<reference evidence="1 2" key="1">
    <citation type="journal article" date="2020" name="Nature">
        <title>Six reference-quality genomes reveal evolution of bat adaptations.</title>
        <authorList>
            <person name="Jebb D."/>
            <person name="Huang Z."/>
            <person name="Pippel M."/>
            <person name="Hughes G.M."/>
            <person name="Lavrichenko K."/>
            <person name="Devanna P."/>
            <person name="Winkler S."/>
            <person name="Jermiin L.S."/>
            <person name="Skirmuntt E.C."/>
            <person name="Katzourakis A."/>
            <person name="Burkitt-Gray L."/>
            <person name="Ray D.A."/>
            <person name="Sullivan K.A.M."/>
            <person name="Roscito J.G."/>
            <person name="Kirilenko B.M."/>
            <person name="Davalos L.M."/>
            <person name="Corthals A.P."/>
            <person name="Power M.L."/>
            <person name="Jones G."/>
            <person name="Ransome R.D."/>
            <person name="Dechmann D.K.N."/>
            <person name="Locatelli A.G."/>
            <person name="Puechmaille S.J."/>
            <person name="Fedrigo O."/>
            <person name="Jarvis E.D."/>
            <person name="Hiller M."/>
            <person name="Vernes S.C."/>
            <person name="Myers E.W."/>
            <person name="Teeling E.C."/>
        </authorList>
    </citation>
    <scope>NUCLEOTIDE SEQUENCE [LARGE SCALE GENOMIC DNA]</scope>
    <source>
        <strain evidence="1">MMolMol1</strain>
        <tissue evidence="1">Muscle</tissue>
    </source>
</reference>
<organism evidence="1 2">
    <name type="scientific">Molossus molossus</name>
    <name type="common">Pallas' mastiff bat</name>
    <name type="synonym">Vespertilio molossus</name>
    <dbReference type="NCBI Taxonomy" id="27622"/>
    <lineage>
        <taxon>Eukaryota</taxon>
        <taxon>Metazoa</taxon>
        <taxon>Chordata</taxon>
        <taxon>Craniata</taxon>
        <taxon>Vertebrata</taxon>
        <taxon>Euteleostomi</taxon>
        <taxon>Mammalia</taxon>
        <taxon>Eutheria</taxon>
        <taxon>Laurasiatheria</taxon>
        <taxon>Chiroptera</taxon>
        <taxon>Yangochiroptera</taxon>
        <taxon>Molossidae</taxon>
        <taxon>Molossus</taxon>
    </lineage>
</organism>
<dbReference type="InParanoid" id="A0A7J8JVY7"/>
<evidence type="ECO:0000313" key="1">
    <source>
        <dbReference type="EMBL" id="KAF6500908.1"/>
    </source>
</evidence>
<keyword evidence="2" id="KW-1185">Reference proteome</keyword>
<protein>
    <submittedName>
        <fullName evidence="1">Uncharacterized protein</fullName>
    </submittedName>
</protein>
<comment type="caution">
    <text evidence="1">The sequence shown here is derived from an EMBL/GenBank/DDBJ whole genome shotgun (WGS) entry which is preliminary data.</text>
</comment>
<dbReference type="PANTHER" id="PTHR45913">
    <property type="entry name" value="EPM2A-INTERACTING PROTEIN 1"/>
    <property type="match status" value="1"/>
</dbReference>
<dbReference type="EMBL" id="JACASF010000001">
    <property type="protein sequence ID" value="KAF6500908.1"/>
    <property type="molecule type" value="Genomic_DNA"/>
</dbReference>